<dbReference type="Proteomes" id="UP001152747">
    <property type="component" value="Unassembled WGS sequence"/>
</dbReference>
<comment type="caution">
    <text evidence="2">The sequence shown here is derived from an EMBL/GenBank/DDBJ whole genome shotgun (WGS) entry which is preliminary data.</text>
</comment>
<feature type="domain" description="SGNH hydrolase-type esterase" evidence="1">
    <location>
        <begin position="14"/>
        <end position="254"/>
    </location>
</feature>
<proteinExistence type="predicted"/>
<dbReference type="InterPro" id="IPR036514">
    <property type="entry name" value="SGNH_hydro_sf"/>
</dbReference>
<dbReference type="PANTHER" id="PTHR37981:SF1">
    <property type="entry name" value="SGNH HYDROLASE-TYPE ESTERASE DOMAIN-CONTAINING PROTEIN"/>
    <property type="match status" value="1"/>
</dbReference>
<dbReference type="GO" id="GO:0006629">
    <property type="term" value="P:lipid metabolic process"/>
    <property type="evidence" value="ECO:0007669"/>
    <property type="project" value="TreeGrafter"/>
</dbReference>
<protein>
    <recommendedName>
        <fullName evidence="1">SGNH hydrolase-type esterase domain-containing protein</fullName>
    </recommendedName>
</protein>
<dbReference type="InterPro" id="IPR013830">
    <property type="entry name" value="SGNH_hydro"/>
</dbReference>
<dbReference type="Pfam" id="PF13472">
    <property type="entry name" value="Lipase_GDSL_2"/>
    <property type="match status" value="1"/>
</dbReference>
<name>A0A9P1N5L2_9PELO</name>
<dbReference type="GO" id="GO:0016788">
    <property type="term" value="F:hydrolase activity, acting on ester bonds"/>
    <property type="evidence" value="ECO:0007669"/>
    <property type="project" value="InterPro"/>
</dbReference>
<evidence type="ECO:0000313" key="3">
    <source>
        <dbReference type="Proteomes" id="UP001152747"/>
    </source>
</evidence>
<dbReference type="PANTHER" id="PTHR37981">
    <property type="entry name" value="LIPASE 2"/>
    <property type="match status" value="1"/>
</dbReference>
<gene>
    <name evidence="2" type="ORF">CAMP_LOCUS13336</name>
</gene>
<sequence>MILSKNFPTFWLAAIGDSFSSGQGNPAKSIPKWLDEPCYRSRNSFVFKTFEKIREKCSIFTFLSCSGASVDNGILSKNGQIEKLENLMKIRKSSPDSLILTVGGNDIGFTDILSQIQEENFSEISINMRFFYVFHQLDRIAAKLAELKIPQIILVNYYDITRNENGEVDASCGKFGKVSQLNLILAERRILRRLNELLRRKAEKYGWELVDISEIFRRRGLCSKNSLIRSRNESLALQSNDYGSFHPNIEGHRLISEKLVSHLT</sequence>
<dbReference type="SUPFAM" id="SSF52266">
    <property type="entry name" value="SGNH hydrolase"/>
    <property type="match status" value="1"/>
</dbReference>
<keyword evidence="3" id="KW-1185">Reference proteome</keyword>
<evidence type="ECO:0000259" key="1">
    <source>
        <dbReference type="Pfam" id="PF13472"/>
    </source>
</evidence>
<evidence type="ECO:0000313" key="2">
    <source>
        <dbReference type="EMBL" id="CAI5450699.1"/>
    </source>
</evidence>
<accession>A0A9P1N5L2</accession>
<dbReference type="EMBL" id="CANHGI010000005">
    <property type="protein sequence ID" value="CAI5450699.1"/>
    <property type="molecule type" value="Genomic_DNA"/>
</dbReference>
<dbReference type="OrthoDB" id="21678at2759"/>
<dbReference type="Gene3D" id="3.40.50.1110">
    <property type="entry name" value="SGNH hydrolase"/>
    <property type="match status" value="1"/>
</dbReference>
<dbReference type="CDD" id="cd01823">
    <property type="entry name" value="SEST_like"/>
    <property type="match status" value="1"/>
</dbReference>
<organism evidence="2 3">
    <name type="scientific">Caenorhabditis angaria</name>
    <dbReference type="NCBI Taxonomy" id="860376"/>
    <lineage>
        <taxon>Eukaryota</taxon>
        <taxon>Metazoa</taxon>
        <taxon>Ecdysozoa</taxon>
        <taxon>Nematoda</taxon>
        <taxon>Chromadorea</taxon>
        <taxon>Rhabditida</taxon>
        <taxon>Rhabditina</taxon>
        <taxon>Rhabditomorpha</taxon>
        <taxon>Rhabditoidea</taxon>
        <taxon>Rhabditidae</taxon>
        <taxon>Peloderinae</taxon>
        <taxon>Caenorhabditis</taxon>
    </lineage>
</organism>
<dbReference type="InterPro" id="IPR037460">
    <property type="entry name" value="SEST-like"/>
</dbReference>
<dbReference type="AlphaFoldDB" id="A0A9P1N5L2"/>
<reference evidence="2" key="1">
    <citation type="submission" date="2022-11" db="EMBL/GenBank/DDBJ databases">
        <authorList>
            <person name="Kikuchi T."/>
        </authorList>
    </citation>
    <scope>NUCLEOTIDE SEQUENCE</scope>
    <source>
        <strain evidence="2">PS1010</strain>
    </source>
</reference>